<feature type="compositionally biased region" description="Basic and acidic residues" evidence="1">
    <location>
        <begin position="262"/>
        <end position="286"/>
    </location>
</feature>
<evidence type="ECO:0000256" key="1">
    <source>
        <dbReference type="SAM" id="MobiDB-lite"/>
    </source>
</evidence>
<feature type="region of interest" description="Disordered" evidence="1">
    <location>
        <begin position="189"/>
        <end position="294"/>
    </location>
</feature>
<comment type="caution">
    <text evidence="2">The sequence shown here is derived from an EMBL/GenBank/DDBJ whole genome shotgun (WGS) entry which is preliminary data.</text>
</comment>
<reference evidence="2" key="1">
    <citation type="submission" date="2022-11" db="EMBL/GenBank/DDBJ databases">
        <title>Genome Resource of Sclerotinia nivalis Strain SnTB1, a Plant Pathogen Isolated from American Ginseng.</title>
        <authorList>
            <person name="Fan S."/>
        </authorList>
    </citation>
    <scope>NUCLEOTIDE SEQUENCE</scope>
    <source>
        <strain evidence="2">SnTB1</strain>
    </source>
</reference>
<dbReference type="OrthoDB" id="3498663at2759"/>
<organism evidence="2 3">
    <name type="scientific">Sclerotinia nivalis</name>
    <dbReference type="NCBI Taxonomy" id="352851"/>
    <lineage>
        <taxon>Eukaryota</taxon>
        <taxon>Fungi</taxon>
        <taxon>Dikarya</taxon>
        <taxon>Ascomycota</taxon>
        <taxon>Pezizomycotina</taxon>
        <taxon>Leotiomycetes</taxon>
        <taxon>Helotiales</taxon>
        <taxon>Sclerotiniaceae</taxon>
        <taxon>Sclerotinia</taxon>
    </lineage>
</organism>
<feature type="region of interest" description="Disordered" evidence="1">
    <location>
        <begin position="404"/>
        <end position="441"/>
    </location>
</feature>
<gene>
    <name evidence="2" type="ORF">OCU04_005634</name>
</gene>
<sequence>MESSYKTQQNLMAKKAKENGIPTSEITKQFQQILSQVYQQNPHCNEAWALGQAEYHVWTKFFPNDPWPGTSPKTTLLPFSNDTMSSESGEVTSSPDKKDPSSLPSRPKPTFSLKVEEVLLNAAGNATILVAYKEALVNMKERYPRESLEWQQWMSGSKIWLSNCTYLLERLKRVTVKLSLVRQQGTFPCNEPPRSYALRSSDANQLHAGHSRHSGEDRPRGGWSGSSWRAEEVTSRRRSRSPPSGSSGRVAYRQARYQQSSEKTRQGRTIKVEESPRDDRTMRVGDGEPLTYGPKEDQMQKKAYAMGGDVFRHTFFRAMQNSRDIVRASHPEYDRSQKHWLADRMAWEKVFKNEPFPWLNDKPPGIPLNSLTNDKLAKKYAGNFSMAPPPAQGVVRQSNVKTIAPAGNNPLIQPRPSHSRNSFDQKATSSGAIPVGSSPEMPRKLLVAQPKGVMKAVGDRFSEKNRANPVEGTREVTIRKNTLLRALLGDWDDSFKSVQRGLGVTMEYNDDASDHLRVIIEPYQPGDTAALEEAHQFLEIWKRLIYSDHLVKLDHFWAQYKNHDRTNSVNPEPIIYVNGKKIPCPGKFGDLCDFFSYEIQIYQSDMARYTNTENALACSTLFEAKPFSIHLTSYPLPVMLKVDTKTRNKILDEHDAFLEEWVRRSLQKRMSLSDMSNDYARRRDQQRMDMDMDLDELLKEVAAKANQKP</sequence>
<feature type="region of interest" description="Disordered" evidence="1">
    <location>
        <begin position="72"/>
        <end position="109"/>
    </location>
</feature>
<protein>
    <submittedName>
        <fullName evidence="2">Uncharacterized protein</fullName>
    </submittedName>
</protein>
<keyword evidence="3" id="KW-1185">Reference proteome</keyword>
<feature type="compositionally biased region" description="Polar residues" evidence="1">
    <location>
        <begin position="419"/>
        <end position="431"/>
    </location>
</feature>
<feature type="compositionally biased region" description="Polar residues" evidence="1">
    <location>
        <begin position="72"/>
        <end position="92"/>
    </location>
</feature>
<proteinExistence type="predicted"/>
<dbReference type="EMBL" id="JAPEIS010000005">
    <property type="protein sequence ID" value="KAJ8066586.1"/>
    <property type="molecule type" value="Genomic_DNA"/>
</dbReference>
<evidence type="ECO:0000313" key="2">
    <source>
        <dbReference type="EMBL" id="KAJ8066586.1"/>
    </source>
</evidence>
<name>A0A9X0DK57_9HELO</name>
<dbReference type="AlphaFoldDB" id="A0A9X0DK57"/>
<accession>A0A9X0DK57</accession>
<dbReference type="Proteomes" id="UP001152300">
    <property type="component" value="Unassembled WGS sequence"/>
</dbReference>
<evidence type="ECO:0000313" key="3">
    <source>
        <dbReference type="Proteomes" id="UP001152300"/>
    </source>
</evidence>